<dbReference type="InterPro" id="IPR023631">
    <property type="entry name" value="Amidase_dom"/>
</dbReference>
<feature type="active site" description="Charge relay system" evidence="3">
    <location>
        <position position="147"/>
    </location>
</feature>
<dbReference type="Gene3D" id="3.90.1300.10">
    <property type="entry name" value="Amidase signature (AS) domain"/>
    <property type="match status" value="1"/>
</dbReference>
<reference evidence="7 8" key="1">
    <citation type="submission" date="2015-12" db="EMBL/GenBank/DDBJ databases">
        <title>The genome of Folsomia candida.</title>
        <authorList>
            <person name="Faddeeva A."/>
            <person name="Derks M.F."/>
            <person name="Anvar Y."/>
            <person name="Smit S."/>
            <person name="Van Straalen N."/>
            <person name="Roelofs D."/>
        </authorList>
    </citation>
    <scope>NUCLEOTIDE SEQUENCE [LARGE SCALE GENOMIC DNA]</scope>
    <source>
        <strain evidence="7 8">VU population</strain>
        <tissue evidence="7">Whole body</tissue>
    </source>
</reference>
<keyword evidence="5" id="KW-1133">Transmembrane helix</keyword>
<dbReference type="OMA" id="LAWQEEL"/>
<dbReference type="PIRSF" id="PIRSF001221">
    <property type="entry name" value="Amidase_fungi"/>
    <property type="match status" value="1"/>
</dbReference>
<keyword evidence="5" id="KW-0812">Transmembrane</keyword>
<feature type="binding site" evidence="4">
    <location>
        <begin position="243"/>
        <end position="246"/>
    </location>
    <ligand>
        <name>substrate</name>
    </ligand>
</feature>
<feature type="active site" description="Acyl-ester intermediate" evidence="3">
    <location>
        <position position="246"/>
    </location>
</feature>
<name>A0A226D6J0_FOLCA</name>
<keyword evidence="5" id="KW-0472">Membrane</keyword>
<evidence type="ECO:0000313" key="8">
    <source>
        <dbReference type="Proteomes" id="UP000198287"/>
    </source>
</evidence>
<dbReference type="FunFam" id="3.90.1300.10:FF:000003">
    <property type="entry name" value="Amidase signature enzyme"/>
    <property type="match status" value="1"/>
</dbReference>
<dbReference type="InterPro" id="IPR020556">
    <property type="entry name" value="Amidase_CS"/>
</dbReference>
<dbReference type="PANTHER" id="PTHR45847">
    <property type="entry name" value="FATTY ACID AMIDE HYDROLASE"/>
    <property type="match status" value="1"/>
</dbReference>
<dbReference type="EMBL" id="LNIX01000033">
    <property type="protein sequence ID" value="OXA40478.1"/>
    <property type="molecule type" value="Genomic_DNA"/>
</dbReference>
<accession>A0A226D6J0</accession>
<comment type="caution">
    <text evidence="7">The sequence shown here is derived from an EMBL/GenBank/DDBJ whole genome shotgun (WGS) entry which is preliminary data.</text>
</comment>
<dbReference type="Pfam" id="PF01425">
    <property type="entry name" value="Amidase"/>
    <property type="match status" value="1"/>
</dbReference>
<evidence type="ECO:0000256" key="2">
    <source>
        <dbReference type="ARBA" id="ARBA00022801"/>
    </source>
</evidence>
<dbReference type="GO" id="GO:0004040">
    <property type="term" value="F:amidase activity"/>
    <property type="evidence" value="ECO:0007669"/>
    <property type="project" value="TreeGrafter"/>
</dbReference>
<protein>
    <submittedName>
        <fullName evidence="7">Fatty acid amide hydrolase 1</fullName>
    </submittedName>
</protein>
<organism evidence="7 8">
    <name type="scientific">Folsomia candida</name>
    <name type="common">Springtail</name>
    <dbReference type="NCBI Taxonomy" id="158441"/>
    <lineage>
        <taxon>Eukaryota</taxon>
        <taxon>Metazoa</taxon>
        <taxon>Ecdysozoa</taxon>
        <taxon>Arthropoda</taxon>
        <taxon>Hexapoda</taxon>
        <taxon>Collembola</taxon>
        <taxon>Entomobryomorpha</taxon>
        <taxon>Isotomoidea</taxon>
        <taxon>Isotomidae</taxon>
        <taxon>Proisotominae</taxon>
        <taxon>Folsomia</taxon>
    </lineage>
</organism>
<dbReference type="OrthoDB" id="6428749at2759"/>
<dbReference type="STRING" id="158441.A0A226D6J0"/>
<feature type="active site" description="Charge relay system" evidence="3">
    <location>
        <position position="222"/>
    </location>
</feature>
<keyword evidence="8" id="KW-1185">Reference proteome</keyword>
<sequence>MGISNCFQDFIAGPWISLIGAGIVCWLSFSAMTYVMGILETKKIIRKKQEDREAQFKKLESQSRYQLNEKHEKILSLSDDELIDQLQSRKLTAVEVQEAFIAKSIKVTREFNMVTEFIPQAEEWAKELDAMKGSLRGPLHGFPISVKDNCNVIGMDSTIGLGKFLYQPAEDSSAIVKSLMALGAIPFAKTNVPQTLLSFGCANPVFGLTKNFLNSSLSPGGSSGGESSLIAAGGSRLGIGSDIGGSVRIPAHFTGIAGFKVTKGRFCGTGFRGSLPNVVGIMGVPGLLADNINMIAKTTKYMTENNLQTKYDPLAVPIPWNEQMFSKKKLKIGYFTSLPYFPLVGDTEEIVLKAKSALESQGHTLVPFEMPDSFEMMNLVFDFCFGDAGEYLLKNWRHEPIPLSVVVNFMICKSPMWMRKVIVLIMGCKWMPLVHSSRAVTIIGRGANSTSKLWERLGDRKKMTEDLLTSWKAANLDLVLCPTYPFPAVPHHMPGRLQPSVFYTMIWNLFDFPAGVIKWGTESGEKVDKYDCQNDMVLRTGKQGAKQATGMPISVQIVGLPFQEELVLRGLAELEAVSPYKKK</sequence>
<keyword evidence="2 7" id="KW-0378">Hydrolase</keyword>
<feature type="transmembrane region" description="Helical" evidence="5">
    <location>
        <begin position="15"/>
        <end position="39"/>
    </location>
</feature>
<feature type="domain" description="Amidase" evidence="6">
    <location>
        <begin position="95"/>
        <end position="568"/>
    </location>
</feature>
<evidence type="ECO:0000256" key="3">
    <source>
        <dbReference type="PIRSR" id="PIRSR001221-1"/>
    </source>
</evidence>
<dbReference type="GO" id="GO:0017064">
    <property type="term" value="F:fatty acid amide hydrolase activity"/>
    <property type="evidence" value="ECO:0007669"/>
    <property type="project" value="TreeGrafter"/>
</dbReference>
<dbReference type="Proteomes" id="UP000198287">
    <property type="component" value="Unassembled WGS sequence"/>
</dbReference>
<evidence type="ECO:0000256" key="1">
    <source>
        <dbReference type="ARBA" id="ARBA00009199"/>
    </source>
</evidence>
<dbReference type="InterPro" id="IPR036928">
    <property type="entry name" value="AS_sf"/>
</dbReference>
<evidence type="ECO:0000256" key="4">
    <source>
        <dbReference type="PIRSR" id="PIRSR001221-2"/>
    </source>
</evidence>
<evidence type="ECO:0000259" key="6">
    <source>
        <dbReference type="Pfam" id="PF01425"/>
    </source>
</evidence>
<evidence type="ECO:0000256" key="5">
    <source>
        <dbReference type="SAM" id="Phobius"/>
    </source>
</evidence>
<evidence type="ECO:0000313" key="7">
    <source>
        <dbReference type="EMBL" id="OXA40478.1"/>
    </source>
</evidence>
<dbReference type="InterPro" id="IPR052096">
    <property type="entry name" value="Endocannabinoid_amidase"/>
</dbReference>
<dbReference type="PROSITE" id="PS00571">
    <property type="entry name" value="AMIDASES"/>
    <property type="match status" value="1"/>
</dbReference>
<gene>
    <name evidence="7" type="ORF">Fcan01_24752</name>
</gene>
<comment type="similarity">
    <text evidence="1">Belongs to the amidase family.</text>
</comment>
<feature type="binding site" evidence="4">
    <location>
        <position position="222"/>
    </location>
    <ligand>
        <name>substrate</name>
    </ligand>
</feature>
<proteinExistence type="inferred from homology"/>
<feature type="binding site" evidence="4">
    <location>
        <position position="196"/>
    </location>
    <ligand>
        <name>substrate</name>
    </ligand>
</feature>
<dbReference type="PANTHER" id="PTHR45847:SF6">
    <property type="entry name" value="FATTY ACID AMIDE HYDROLASE"/>
    <property type="match status" value="1"/>
</dbReference>
<dbReference type="SUPFAM" id="SSF75304">
    <property type="entry name" value="Amidase signature (AS) enzymes"/>
    <property type="match status" value="1"/>
</dbReference>
<dbReference type="GO" id="GO:0009062">
    <property type="term" value="P:fatty acid catabolic process"/>
    <property type="evidence" value="ECO:0007669"/>
    <property type="project" value="TreeGrafter"/>
</dbReference>
<dbReference type="AlphaFoldDB" id="A0A226D6J0"/>